<dbReference type="Pfam" id="PF00664">
    <property type="entry name" value="ABC_membrane"/>
    <property type="match status" value="1"/>
</dbReference>
<evidence type="ECO:0000259" key="9">
    <source>
        <dbReference type="PROSITE" id="PS50893"/>
    </source>
</evidence>
<feature type="transmembrane region" description="Helical" evidence="8">
    <location>
        <begin position="80"/>
        <end position="101"/>
    </location>
</feature>
<dbReference type="GO" id="GO:0016020">
    <property type="term" value="C:membrane"/>
    <property type="evidence" value="ECO:0007669"/>
    <property type="project" value="UniProtKB-SubCell"/>
</dbReference>
<evidence type="ECO:0000256" key="1">
    <source>
        <dbReference type="ARBA" id="ARBA00004141"/>
    </source>
</evidence>
<dbReference type="PANTHER" id="PTHR24221">
    <property type="entry name" value="ATP-BINDING CASSETTE SUB-FAMILY B"/>
    <property type="match status" value="1"/>
</dbReference>
<sequence length="573" mass="66329">MNEDHKTLTYQQSIKYTLNFIYHNPLFKIVLVPIILLSVAAATFGIVVLEVITDIEKYFVCDLKSESAFNLMIRYMSAPFFHYILIMLNDVIVAFFISSVLRQAFCAFTNEYVLVNYDKFHSLGSGQIHAIIQRRLIAIEEFIRLLITSVLHDFIYVFVAFSKMFTDIEKRLFYSNVAMFVFYLIIIYYIMKMRVSFRLKFNQAYNLVSNTCYGILTNYDVIKSYTNEKLEIKNLDKKLEVVQDKSIVFDCLTTFAELIQKIALVIPNGLILYLGMCKIFFVELSAAGKYSLYNKIFLEVKSKIAKITQDSLKITRYLTDISDSRIVEAKLDEEYKGLPIDTFKRSIVLKRVSFYIKDIKICSNVNLTIFKGEKVAIVGKNGSGKSTLFNVLLRMRDYKGSIRIDDMEMSNISKYDQRQIISYIPQNPGIKEGTILENIKYGKEDVTNEKIIQICKDFGSHKIFSELPDGYETECGEMGKYLSGGQKQRLSFIRGVIKNADIFIFDEHTSNLDTSGQRELVDYIFTLLKFKTCLAILHNQEELPKFDKIIGLSNGKVRVYESYNSYLEDIHLY</sequence>
<dbReference type="RefSeq" id="XP_065329800.1">
    <property type="nucleotide sequence ID" value="XM_065473728.1"/>
</dbReference>
<dbReference type="InterPro" id="IPR036640">
    <property type="entry name" value="ABC1_TM_sf"/>
</dbReference>
<evidence type="ECO:0000256" key="7">
    <source>
        <dbReference type="ARBA" id="ARBA00024363"/>
    </source>
</evidence>
<keyword evidence="2 8" id="KW-0812">Transmembrane</keyword>
<organism evidence="11 12">
    <name type="scientific">Vairimorpha necatrix</name>
    <dbReference type="NCBI Taxonomy" id="6039"/>
    <lineage>
        <taxon>Eukaryota</taxon>
        <taxon>Fungi</taxon>
        <taxon>Fungi incertae sedis</taxon>
        <taxon>Microsporidia</taxon>
        <taxon>Nosematidae</taxon>
        <taxon>Vairimorpha</taxon>
    </lineage>
</organism>
<feature type="transmembrane region" description="Helical" evidence="8">
    <location>
        <begin position="173"/>
        <end position="191"/>
    </location>
</feature>
<evidence type="ECO:0000313" key="11">
    <source>
        <dbReference type="EMBL" id="WUR03655.1"/>
    </source>
</evidence>
<keyword evidence="5 8" id="KW-1133">Transmembrane helix</keyword>
<feature type="domain" description="ABC transporter" evidence="9">
    <location>
        <begin position="347"/>
        <end position="572"/>
    </location>
</feature>
<dbReference type="SUPFAM" id="SSF52540">
    <property type="entry name" value="P-loop containing nucleoside triphosphate hydrolases"/>
    <property type="match status" value="1"/>
</dbReference>
<dbReference type="AlphaFoldDB" id="A0AAX4JCH3"/>
<evidence type="ECO:0000256" key="6">
    <source>
        <dbReference type="ARBA" id="ARBA00023136"/>
    </source>
</evidence>
<comment type="subcellular location">
    <subcellularLocation>
        <location evidence="1">Membrane</location>
        <topology evidence="1">Multi-pass membrane protein</topology>
    </subcellularLocation>
</comment>
<dbReference type="Gene3D" id="1.20.1560.10">
    <property type="entry name" value="ABC transporter type 1, transmembrane domain"/>
    <property type="match status" value="1"/>
</dbReference>
<dbReference type="Pfam" id="PF00005">
    <property type="entry name" value="ABC_tran"/>
    <property type="match status" value="1"/>
</dbReference>
<dbReference type="PROSITE" id="PS50893">
    <property type="entry name" value="ABC_TRANSPORTER_2"/>
    <property type="match status" value="1"/>
</dbReference>
<dbReference type="PROSITE" id="PS50929">
    <property type="entry name" value="ABC_TM1F"/>
    <property type="match status" value="1"/>
</dbReference>
<name>A0AAX4JCH3_9MICR</name>
<dbReference type="InterPro" id="IPR011527">
    <property type="entry name" value="ABC1_TM_dom"/>
</dbReference>
<protein>
    <submittedName>
        <fullName evidence="11">ABC transporter (ATM1)</fullName>
    </submittedName>
</protein>
<keyword evidence="3" id="KW-0547">Nucleotide-binding</keyword>
<dbReference type="Gene3D" id="3.40.50.300">
    <property type="entry name" value="P-loop containing nucleotide triphosphate hydrolases"/>
    <property type="match status" value="1"/>
</dbReference>
<evidence type="ECO:0000256" key="3">
    <source>
        <dbReference type="ARBA" id="ARBA00022741"/>
    </source>
</evidence>
<dbReference type="GO" id="GO:0016887">
    <property type="term" value="F:ATP hydrolysis activity"/>
    <property type="evidence" value="ECO:0007669"/>
    <property type="project" value="InterPro"/>
</dbReference>
<evidence type="ECO:0000256" key="5">
    <source>
        <dbReference type="ARBA" id="ARBA00022989"/>
    </source>
</evidence>
<dbReference type="PANTHER" id="PTHR24221:SF654">
    <property type="entry name" value="ATP-BINDING CASSETTE SUB-FAMILY B MEMBER 6"/>
    <property type="match status" value="1"/>
</dbReference>
<keyword evidence="4" id="KW-0067">ATP-binding</keyword>
<feature type="transmembrane region" description="Helical" evidence="8">
    <location>
        <begin position="26"/>
        <end position="49"/>
    </location>
</feature>
<dbReference type="SUPFAM" id="SSF90123">
    <property type="entry name" value="ABC transporter transmembrane region"/>
    <property type="match status" value="1"/>
</dbReference>
<evidence type="ECO:0000256" key="8">
    <source>
        <dbReference type="SAM" id="Phobius"/>
    </source>
</evidence>
<gene>
    <name evidence="11" type="ORF">VNE69_05244</name>
</gene>
<keyword evidence="6 8" id="KW-0472">Membrane</keyword>
<dbReference type="GeneID" id="90541468"/>
<dbReference type="PROSITE" id="PS00211">
    <property type="entry name" value="ABC_TRANSPORTER_1"/>
    <property type="match status" value="1"/>
</dbReference>
<evidence type="ECO:0000313" key="12">
    <source>
        <dbReference type="Proteomes" id="UP001334084"/>
    </source>
</evidence>
<keyword evidence="12" id="KW-1185">Reference proteome</keyword>
<dbReference type="Proteomes" id="UP001334084">
    <property type="component" value="Chromosome 5"/>
</dbReference>
<feature type="domain" description="ABC transmembrane type-1" evidence="10">
    <location>
        <begin position="120"/>
        <end position="275"/>
    </location>
</feature>
<dbReference type="InterPro" id="IPR017871">
    <property type="entry name" value="ABC_transporter-like_CS"/>
</dbReference>
<reference evidence="11" key="1">
    <citation type="journal article" date="2024" name="BMC Genomics">
        <title>Functional annotation of a divergent genome using sequence and structure-based similarity.</title>
        <authorList>
            <person name="Svedberg D."/>
            <person name="Winiger R.R."/>
            <person name="Berg A."/>
            <person name="Sharma H."/>
            <person name="Tellgren-Roth C."/>
            <person name="Debrunner-Vossbrinck B.A."/>
            <person name="Vossbrinck C.R."/>
            <person name="Barandun J."/>
        </authorList>
    </citation>
    <scope>NUCLEOTIDE SEQUENCE</scope>
    <source>
        <strain evidence="11">Illinois isolate</strain>
    </source>
</reference>
<dbReference type="GO" id="GO:0005524">
    <property type="term" value="F:ATP binding"/>
    <property type="evidence" value="ECO:0007669"/>
    <property type="project" value="UniProtKB-KW"/>
</dbReference>
<comment type="similarity">
    <text evidence="7">Belongs to the ABC transporter superfamily. ABCB family. Heavy Metal importer (TC 3.A.1.210) subfamily.</text>
</comment>
<accession>A0AAX4JCH3</accession>
<dbReference type="InterPro" id="IPR027417">
    <property type="entry name" value="P-loop_NTPase"/>
</dbReference>
<evidence type="ECO:0000259" key="10">
    <source>
        <dbReference type="PROSITE" id="PS50929"/>
    </source>
</evidence>
<proteinExistence type="inferred from homology"/>
<dbReference type="KEGG" id="vnx:VNE69_05244"/>
<dbReference type="EMBL" id="CP142730">
    <property type="protein sequence ID" value="WUR03655.1"/>
    <property type="molecule type" value="Genomic_DNA"/>
</dbReference>
<evidence type="ECO:0000256" key="4">
    <source>
        <dbReference type="ARBA" id="ARBA00022840"/>
    </source>
</evidence>
<evidence type="ECO:0000256" key="2">
    <source>
        <dbReference type="ARBA" id="ARBA00022692"/>
    </source>
</evidence>
<dbReference type="GO" id="GO:0140359">
    <property type="term" value="F:ABC-type transporter activity"/>
    <property type="evidence" value="ECO:0007669"/>
    <property type="project" value="InterPro"/>
</dbReference>
<dbReference type="InterPro" id="IPR003593">
    <property type="entry name" value="AAA+_ATPase"/>
</dbReference>
<dbReference type="InterPro" id="IPR039421">
    <property type="entry name" value="Type_1_exporter"/>
</dbReference>
<dbReference type="SMART" id="SM00382">
    <property type="entry name" value="AAA"/>
    <property type="match status" value="1"/>
</dbReference>
<dbReference type="InterPro" id="IPR003439">
    <property type="entry name" value="ABC_transporter-like_ATP-bd"/>
</dbReference>